<feature type="transmembrane region" description="Helical" evidence="3">
    <location>
        <begin position="114"/>
        <end position="133"/>
    </location>
</feature>
<keyword evidence="3" id="KW-0472">Membrane</keyword>
<gene>
    <name evidence="5" type="ORF">ENS29_07730</name>
</gene>
<feature type="transmembrane region" description="Helical" evidence="3">
    <location>
        <begin position="184"/>
        <end position="210"/>
    </location>
</feature>
<keyword evidence="3" id="KW-0812">Transmembrane</keyword>
<evidence type="ECO:0000313" key="5">
    <source>
        <dbReference type="EMBL" id="HGU32729.1"/>
    </source>
</evidence>
<evidence type="ECO:0000256" key="3">
    <source>
        <dbReference type="SAM" id="Phobius"/>
    </source>
</evidence>
<keyword evidence="3" id="KW-1133">Transmembrane helix</keyword>
<proteinExistence type="predicted"/>
<dbReference type="InterPro" id="IPR001199">
    <property type="entry name" value="Cyt_B5-like_heme/steroid-bd"/>
</dbReference>
<dbReference type="SUPFAM" id="SSF48695">
    <property type="entry name" value="Multiheme cytochromes"/>
    <property type="match status" value="1"/>
</dbReference>
<comment type="caution">
    <text evidence="5">The sequence shown here is derived from an EMBL/GenBank/DDBJ whole genome shotgun (WGS) entry which is preliminary data.</text>
</comment>
<evidence type="ECO:0000256" key="1">
    <source>
        <dbReference type="ARBA" id="ARBA00022729"/>
    </source>
</evidence>
<feature type="transmembrane region" description="Helical" evidence="3">
    <location>
        <begin position="319"/>
        <end position="343"/>
    </location>
</feature>
<dbReference type="GO" id="GO:0016020">
    <property type="term" value="C:membrane"/>
    <property type="evidence" value="ECO:0007669"/>
    <property type="project" value="InterPro"/>
</dbReference>
<dbReference type="InterPro" id="IPR036400">
    <property type="entry name" value="Cyt_B5-like_heme/steroid_sf"/>
</dbReference>
<name>A0A7C4RIJ8_9BACT</name>
<dbReference type="Pfam" id="PF05425">
    <property type="entry name" value="CopD"/>
    <property type="match status" value="1"/>
</dbReference>
<dbReference type="SUPFAM" id="SSF55856">
    <property type="entry name" value="Cytochrome b5-like heme/steroid binding domain"/>
    <property type="match status" value="1"/>
</dbReference>
<protein>
    <recommendedName>
        <fullName evidence="4">Cytochrome b5 heme-binding domain-containing protein</fullName>
    </recommendedName>
</protein>
<organism evidence="5">
    <name type="scientific">Desulfatirhabdium butyrativorans</name>
    <dbReference type="NCBI Taxonomy" id="340467"/>
    <lineage>
        <taxon>Bacteria</taxon>
        <taxon>Pseudomonadati</taxon>
        <taxon>Thermodesulfobacteriota</taxon>
        <taxon>Desulfobacteria</taxon>
        <taxon>Desulfobacterales</taxon>
        <taxon>Desulfatirhabdiaceae</taxon>
        <taxon>Desulfatirhabdium</taxon>
    </lineage>
</organism>
<dbReference type="Pfam" id="PF13435">
    <property type="entry name" value="Cytochrome_C554"/>
    <property type="match status" value="1"/>
</dbReference>
<dbReference type="InterPro" id="IPR051829">
    <property type="entry name" value="Multiheme_Cytochr_ET"/>
</dbReference>
<reference evidence="5" key="1">
    <citation type="journal article" date="2020" name="mSystems">
        <title>Genome- and Community-Level Interaction Insights into Carbon Utilization and Element Cycling Functions of Hydrothermarchaeota in Hydrothermal Sediment.</title>
        <authorList>
            <person name="Zhou Z."/>
            <person name="Liu Y."/>
            <person name="Xu W."/>
            <person name="Pan J."/>
            <person name="Luo Z.H."/>
            <person name="Li M."/>
        </authorList>
    </citation>
    <scope>NUCLEOTIDE SEQUENCE [LARGE SCALE GENOMIC DNA]</scope>
    <source>
        <strain evidence="5">SpSt-477</strain>
    </source>
</reference>
<dbReference type="SMART" id="SM01117">
    <property type="entry name" value="Cyt-b5"/>
    <property type="match status" value="1"/>
</dbReference>
<dbReference type="PANTHER" id="PTHR35038">
    <property type="entry name" value="DISSIMILATORY SULFITE REDUCTASE SIRA"/>
    <property type="match status" value="1"/>
</dbReference>
<keyword evidence="1" id="KW-0732">Signal</keyword>
<dbReference type="InterPro" id="IPR008457">
    <property type="entry name" value="Cu-R_CopD_dom"/>
</dbReference>
<feature type="domain" description="Cytochrome b5 heme-binding" evidence="4">
    <location>
        <begin position="231"/>
        <end position="304"/>
    </location>
</feature>
<feature type="compositionally biased region" description="Polar residues" evidence="2">
    <location>
        <begin position="229"/>
        <end position="239"/>
    </location>
</feature>
<evidence type="ECO:0000259" key="4">
    <source>
        <dbReference type="SMART" id="SM01117"/>
    </source>
</evidence>
<dbReference type="Gene3D" id="1.10.780.10">
    <property type="entry name" value="Hydroxylamine Oxidoreductase, Chain A, domain 1"/>
    <property type="match status" value="1"/>
</dbReference>
<feature type="region of interest" description="Disordered" evidence="2">
    <location>
        <begin position="219"/>
        <end position="239"/>
    </location>
</feature>
<feature type="transmembrane region" description="Helical" evidence="3">
    <location>
        <begin position="153"/>
        <end position="172"/>
    </location>
</feature>
<dbReference type="InterPro" id="IPR023155">
    <property type="entry name" value="Cyt_c-552/4"/>
</dbReference>
<dbReference type="InterPro" id="IPR036280">
    <property type="entry name" value="Multihaem_cyt_sf"/>
</dbReference>
<dbReference type="AlphaFoldDB" id="A0A7C4RIJ8"/>
<evidence type="ECO:0000256" key="2">
    <source>
        <dbReference type="SAM" id="MobiDB-lite"/>
    </source>
</evidence>
<dbReference type="Pfam" id="PF13447">
    <property type="entry name" value="Multi-haem_cyto"/>
    <property type="match status" value="1"/>
</dbReference>
<sequence length="760" mass="85093">MRLFPLDRDRPKDADLFRYHPKKRRSDKRMKRFFLTVILLLAMVSSAQQVLEAREEYARNTGKGCVLCHTGELGGPLTDAGIAYMRGGYRYPIPPSVLEKVAAFSTGSIQSLRFLFGMLHLLAAVILAGAIFYIHIFVGPRQLTTGIPKGERILGLSCLATLLVTGIFLTWYRIDGWSGFFHHFFGRILFAKILLFTLLLASALAAVTIVHARMQTSAAKQHHRKTDSETLTLESVSTRTGGTDGGPAWIVFENAVFDVTESPKWKHGRHFGKHTAGADLTQAIASAPHGPEVLERVKRIGALQQSSDPKPSTRPVHRIFVWMAYTNMVLILGILGCVALWRWGFSATSAAPASSPQAAAAQSCVDCHRKRNPGLVADWEHSIHAKLGVGCLKCHQAGPDRSAYVAKAHLPHSPTPIEAVVSPRTCAQCHPKQVQDFSRSKHAHTVDIMWKIDAWLKQGLNNDIERESGCYVCHGTVVTLVDGKPMEGTWPNVGIGRINPDGSKGSCSSCHTRHRFSVAEARKPDACGQCHLGPDHPQIEIFTESKHGGIFRTEGDRWKWTPDDGQWLAGRDYRSPTCAACHMSSAPGVASSHDVTERLSWETQAPLTVRPSDFQPFPAQTDWQTERRKMETVCMQCHSEQWTKAHFARFDRVVSLYNETYYLPAQTVMRFLYENKLLTEAAMFDEPIEWEYYELWHHEGRRARMGAAMMAPDYAWWHGFYELKHRYAAFTKEARTIAETGHSPIYDVFPGKADPQAARP</sequence>
<dbReference type="EMBL" id="DSUH01000184">
    <property type="protein sequence ID" value="HGU32729.1"/>
    <property type="molecule type" value="Genomic_DNA"/>
</dbReference>
<accession>A0A7C4RIJ8</accession>
<dbReference type="Gene3D" id="1.20.850.10">
    <property type="entry name" value="Hydroxylamine Oxidoreductase, Chain A, domain 2"/>
    <property type="match status" value="1"/>
</dbReference>
<dbReference type="Gene3D" id="3.10.120.10">
    <property type="entry name" value="Cytochrome b5-like heme/steroid binding domain"/>
    <property type="match status" value="1"/>
</dbReference>